<dbReference type="PROSITE" id="PS00086">
    <property type="entry name" value="CYTOCHROME_P450"/>
    <property type="match status" value="1"/>
</dbReference>
<comment type="caution">
    <text evidence="10">The sequence shown here is derived from an EMBL/GenBank/DDBJ whole genome shotgun (WGS) entry which is preliminary data.</text>
</comment>
<dbReference type="GO" id="GO:0020037">
    <property type="term" value="F:heme binding"/>
    <property type="evidence" value="ECO:0007669"/>
    <property type="project" value="InterPro"/>
</dbReference>
<dbReference type="SUPFAM" id="SSF48264">
    <property type="entry name" value="Cytochrome P450"/>
    <property type="match status" value="1"/>
</dbReference>
<evidence type="ECO:0000256" key="5">
    <source>
        <dbReference type="ARBA" id="ARBA00023002"/>
    </source>
</evidence>
<evidence type="ECO:0000256" key="2">
    <source>
        <dbReference type="ARBA" id="ARBA00010617"/>
    </source>
</evidence>
<evidence type="ECO:0000256" key="3">
    <source>
        <dbReference type="ARBA" id="ARBA00022617"/>
    </source>
</evidence>
<keyword evidence="4 8" id="KW-0479">Metal-binding</keyword>
<dbReference type="OrthoDB" id="2789670at2759"/>
<evidence type="ECO:0000256" key="6">
    <source>
        <dbReference type="ARBA" id="ARBA00023004"/>
    </source>
</evidence>
<dbReference type="PANTHER" id="PTHR46300:SF7">
    <property type="entry name" value="P450, PUTATIVE (EUROFUNG)-RELATED"/>
    <property type="match status" value="1"/>
</dbReference>
<evidence type="ECO:0000313" key="11">
    <source>
        <dbReference type="Proteomes" id="UP000770015"/>
    </source>
</evidence>
<sequence length="538" mass="60173">MTPLTWAVVAAGVATAYLVHRRQSSRTPNQLPLPPGPKPLPLLGNILDFPPGDAPEFYHWLKHKDAYGPISSVSAMGVTLVLLHGRQAAHDILAGAHAAKTSGRPHMVFANDFVGFGRFVMPRGYDDIFRRGRKMLHQEVASPAATASFEGTQTAEARRLLVRALNDPGNWDQHCKTAIVAIILTVGYGYTVEPTKQDPLTTVNENMINAFTVAATPMTWLPDIFPILSHLPRNLPLPFLKAARRLRHDVDTAVFTPYRFVREQMAKGTERPSFVSNLIRRNLQDPEELDSMCPQDERDIIFTAVSLYAGGGDTVAISLTAFTMAMAIYPGVQRKAQAELDTVTGGDRLPTFKDRPQLPYLNALVKELHRWWPVSTLGVPHLADEDIVYDGYRIPKGAYIIPGVWSFLHDPESYPNPEVFEPARFLPLRNEPDPIQDAFGYGRRACPGRMFAEANLFATIAHTLAVFDIRKALDDEGREIEIKPKYRQGVLGYAEPFDVRVTPRSERHAELVRRFEKENPLESGDSVNLKMVSSWRSH</sequence>
<evidence type="ECO:0000256" key="7">
    <source>
        <dbReference type="ARBA" id="ARBA00023033"/>
    </source>
</evidence>
<comment type="similarity">
    <text evidence="2 9">Belongs to the cytochrome P450 family.</text>
</comment>
<dbReference type="Proteomes" id="UP000770015">
    <property type="component" value="Unassembled WGS sequence"/>
</dbReference>
<evidence type="ECO:0000313" key="10">
    <source>
        <dbReference type="EMBL" id="KAH6663974.1"/>
    </source>
</evidence>
<protein>
    <submittedName>
        <fullName evidence="10">O-methylsterigmatocystin oxidoreductase</fullName>
    </submittedName>
</protein>
<dbReference type="Pfam" id="PF00067">
    <property type="entry name" value="p450"/>
    <property type="match status" value="1"/>
</dbReference>
<dbReference type="Gene3D" id="1.10.630.10">
    <property type="entry name" value="Cytochrome P450"/>
    <property type="match status" value="1"/>
</dbReference>
<evidence type="ECO:0000256" key="1">
    <source>
        <dbReference type="ARBA" id="ARBA00001971"/>
    </source>
</evidence>
<dbReference type="AlphaFoldDB" id="A0A9P8V0R3"/>
<dbReference type="PRINTS" id="PR00463">
    <property type="entry name" value="EP450I"/>
</dbReference>
<keyword evidence="7 9" id="KW-0503">Monooxygenase</keyword>
<dbReference type="GO" id="GO:0005506">
    <property type="term" value="F:iron ion binding"/>
    <property type="evidence" value="ECO:0007669"/>
    <property type="project" value="InterPro"/>
</dbReference>
<accession>A0A9P8V0R3</accession>
<proteinExistence type="inferred from homology"/>
<evidence type="ECO:0000256" key="9">
    <source>
        <dbReference type="RuleBase" id="RU000461"/>
    </source>
</evidence>
<dbReference type="InterPro" id="IPR002401">
    <property type="entry name" value="Cyt_P450_E_grp-I"/>
</dbReference>
<gene>
    <name evidence="10" type="ORF">F5X68DRAFT_177689</name>
</gene>
<comment type="cofactor">
    <cofactor evidence="1 8">
        <name>heme</name>
        <dbReference type="ChEBI" id="CHEBI:30413"/>
    </cofactor>
</comment>
<reference evidence="10" key="1">
    <citation type="journal article" date="2021" name="Nat. Commun.">
        <title>Genetic determinants of endophytism in the Arabidopsis root mycobiome.</title>
        <authorList>
            <person name="Mesny F."/>
            <person name="Miyauchi S."/>
            <person name="Thiergart T."/>
            <person name="Pickel B."/>
            <person name="Atanasova L."/>
            <person name="Karlsson M."/>
            <person name="Huettel B."/>
            <person name="Barry K.W."/>
            <person name="Haridas S."/>
            <person name="Chen C."/>
            <person name="Bauer D."/>
            <person name="Andreopoulos W."/>
            <person name="Pangilinan J."/>
            <person name="LaButti K."/>
            <person name="Riley R."/>
            <person name="Lipzen A."/>
            <person name="Clum A."/>
            <person name="Drula E."/>
            <person name="Henrissat B."/>
            <person name="Kohler A."/>
            <person name="Grigoriev I.V."/>
            <person name="Martin F.M."/>
            <person name="Hacquard S."/>
        </authorList>
    </citation>
    <scope>NUCLEOTIDE SEQUENCE</scope>
    <source>
        <strain evidence="10">MPI-SDFR-AT-0117</strain>
    </source>
</reference>
<dbReference type="PANTHER" id="PTHR46300">
    <property type="entry name" value="P450, PUTATIVE (EUROFUNG)-RELATED-RELATED"/>
    <property type="match status" value="1"/>
</dbReference>
<dbReference type="EMBL" id="JAGSXJ010000041">
    <property type="protein sequence ID" value="KAH6663974.1"/>
    <property type="molecule type" value="Genomic_DNA"/>
</dbReference>
<keyword evidence="6 8" id="KW-0408">Iron</keyword>
<keyword evidence="11" id="KW-1185">Reference proteome</keyword>
<dbReference type="GO" id="GO:0004497">
    <property type="term" value="F:monooxygenase activity"/>
    <property type="evidence" value="ECO:0007669"/>
    <property type="project" value="UniProtKB-KW"/>
</dbReference>
<evidence type="ECO:0000256" key="8">
    <source>
        <dbReference type="PIRSR" id="PIRSR602401-1"/>
    </source>
</evidence>
<organism evidence="10 11">
    <name type="scientific">Plectosphaerella plurivora</name>
    <dbReference type="NCBI Taxonomy" id="936078"/>
    <lineage>
        <taxon>Eukaryota</taxon>
        <taxon>Fungi</taxon>
        <taxon>Dikarya</taxon>
        <taxon>Ascomycota</taxon>
        <taxon>Pezizomycotina</taxon>
        <taxon>Sordariomycetes</taxon>
        <taxon>Hypocreomycetidae</taxon>
        <taxon>Glomerellales</taxon>
        <taxon>Plectosphaerellaceae</taxon>
        <taxon>Plectosphaerella</taxon>
    </lineage>
</organism>
<dbReference type="InterPro" id="IPR017972">
    <property type="entry name" value="Cyt_P450_CS"/>
</dbReference>
<name>A0A9P8V0R3_9PEZI</name>
<dbReference type="CDD" id="cd11065">
    <property type="entry name" value="CYP64-like"/>
    <property type="match status" value="1"/>
</dbReference>
<feature type="binding site" description="axial binding residue" evidence="8">
    <location>
        <position position="446"/>
    </location>
    <ligand>
        <name>heme</name>
        <dbReference type="ChEBI" id="CHEBI:30413"/>
    </ligand>
    <ligandPart>
        <name>Fe</name>
        <dbReference type="ChEBI" id="CHEBI:18248"/>
    </ligandPart>
</feature>
<keyword evidence="5 9" id="KW-0560">Oxidoreductase</keyword>
<evidence type="ECO:0000256" key="4">
    <source>
        <dbReference type="ARBA" id="ARBA00022723"/>
    </source>
</evidence>
<keyword evidence="3 8" id="KW-0349">Heme</keyword>
<dbReference type="InterPro" id="IPR001128">
    <property type="entry name" value="Cyt_P450"/>
</dbReference>
<dbReference type="GO" id="GO:0016705">
    <property type="term" value="F:oxidoreductase activity, acting on paired donors, with incorporation or reduction of molecular oxygen"/>
    <property type="evidence" value="ECO:0007669"/>
    <property type="project" value="InterPro"/>
</dbReference>
<dbReference type="InterPro" id="IPR036396">
    <property type="entry name" value="Cyt_P450_sf"/>
</dbReference>
<dbReference type="InterPro" id="IPR050364">
    <property type="entry name" value="Cytochrome_P450_fung"/>
</dbReference>